<keyword evidence="4" id="KW-1185">Reference proteome</keyword>
<dbReference type="PANTHER" id="PTHR12526:SF630">
    <property type="entry name" value="GLYCOSYLTRANSFERASE"/>
    <property type="match status" value="1"/>
</dbReference>
<dbReference type="EMBL" id="CP036261">
    <property type="protein sequence ID" value="QDS87745.1"/>
    <property type="molecule type" value="Genomic_DNA"/>
</dbReference>
<dbReference type="InterPro" id="IPR028098">
    <property type="entry name" value="Glyco_trans_4-like_N"/>
</dbReference>
<dbReference type="RefSeq" id="WP_218934693.1">
    <property type="nucleotide sequence ID" value="NZ_CP036261.1"/>
</dbReference>
<evidence type="ECO:0000259" key="2">
    <source>
        <dbReference type="Pfam" id="PF13439"/>
    </source>
</evidence>
<sequence length="380" mass="40860">MTSTAIPCPSSPACVVLASTQTTWGGGEAYLFALAQGLLARGVEVRLLAPSDGQLAQRMRDALPEISQCDASRKSPAAIWRMRQWMKTLGPAVLHCNDSRSLSRMGLAAVGLKSLRVVSMRHTMFPIRSPAKYHRLSQKVICVSHAVADACGARGLSPAWAQVIHAAIDPPRVAAADVERLRNELLGNDHQKLIVAVGNLFPCKGHSTLIDAAALLRDKGCRALTVIAGEGRQREILEQQIETLGLANEVRLLGFRDDANTLLAAADVIAHPARDEGLCLTVAAAMMLKRPVVATAVGGLSDVLGIEPRMQADGPFAAVVPVDDEGQLAEQLYRQLDSPADEQALTRAQDFALTRFTTPRMVDATLALYQNLFRQQRAAA</sequence>
<dbReference type="InterPro" id="IPR001296">
    <property type="entry name" value="Glyco_trans_1"/>
</dbReference>
<dbReference type="Proteomes" id="UP000319557">
    <property type="component" value="Chromosome"/>
</dbReference>
<keyword evidence="3" id="KW-0808">Transferase</keyword>
<accession>A0A517LYP4</accession>
<dbReference type="EC" id="2.4.1.301" evidence="3"/>
<dbReference type="GO" id="GO:0016757">
    <property type="term" value="F:glycosyltransferase activity"/>
    <property type="evidence" value="ECO:0007669"/>
    <property type="project" value="UniProtKB-KW"/>
</dbReference>
<dbReference type="Gene3D" id="3.40.50.2000">
    <property type="entry name" value="Glycogen Phosphorylase B"/>
    <property type="match status" value="2"/>
</dbReference>
<reference evidence="3 4" key="1">
    <citation type="submission" date="2019-02" db="EMBL/GenBank/DDBJ databases">
        <title>Deep-cultivation of Planctomycetes and their phenomic and genomic characterization uncovers novel biology.</title>
        <authorList>
            <person name="Wiegand S."/>
            <person name="Jogler M."/>
            <person name="Boedeker C."/>
            <person name="Pinto D."/>
            <person name="Vollmers J."/>
            <person name="Rivas-Marin E."/>
            <person name="Kohn T."/>
            <person name="Peeters S.H."/>
            <person name="Heuer A."/>
            <person name="Rast P."/>
            <person name="Oberbeckmann S."/>
            <person name="Bunk B."/>
            <person name="Jeske O."/>
            <person name="Meyerdierks A."/>
            <person name="Storesund J.E."/>
            <person name="Kallscheuer N."/>
            <person name="Luecker S."/>
            <person name="Lage O.M."/>
            <person name="Pohl T."/>
            <person name="Merkel B.J."/>
            <person name="Hornburger P."/>
            <person name="Mueller R.-W."/>
            <person name="Bruemmer F."/>
            <person name="Labrenz M."/>
            <person name="Spormann A.M."/>
            <person name="Op den Camp H."/>
            <person name="Overmann J."/>
            <person name="Amann R."/>
            <person name="Jetten M.S.M."/>
            <person name="Mascher T."/>
            <person name="Medema M.H."/>
            <person name="Devos D.P."/>
            <person name="Kaster A.-K."/>
            <person name="Ovreas L."/>
            <person name="Rohde M."/>
            <person name="Galperin M.Y."/>
            <person name="Jogler C."/>
        </authorList>
    </citation>
    <scope>NUCLEOTIDE SEQUENCE [LARGE SCALE GENOMIC DNA]</scope>
    <source>
        <strain evidence="3 4">EC9</strain>
    </source>
</reference>
<dbReference type="SUPFAM" id="SSF53756">
    <property type="entry name" value="UDP-Glycosyltransferase/glycogen phosphorylase"/>
    <property type="match status" value="1"/>
</dbReference>
<keyword evidence="3" id="KW-0328">Glycosyltransferase</keyword>
<evidence type="ECO:0000259" key="1">
    <source>
        <dbReference type="Pfam" id="PF00534"/>
    </source>
</evidence>
<protein>
    <submittedName>
        <fullName evidence="3">Alpha-D-kanosaminyltransferase</fullName>
        <ecNumber evidence="3">2.4.1.301</ecNumber>
    </submittedName>
</protein>
<name>A0A517LYP4_9BACT</name>
<dbReference type="Pfam" id="PF13439">
    <property type="entry name" value="Glyco_transf_4"/>
    <property type="match status" value="1"/>
</dbReference>
<dbReference type="Pfam" id="PF00534">
    <property type="entry name" value="Glycos_transf_1"/>
    <property type="match status" value="1"/>
</dbReference>
<dbReference type="AlphaFoldDB" id="A0A517LYP4"/>
<dbReference type="PANTHER" id="PTHR12526">
    <property type="entry name" value="GLYCOSYLTRANSFERASE"/>
    <property type="match status" value="1"/>
</dbReference>
<evidence type="ECO:0000313" key="3">
    <source>
        <dbReference type="EMBL" id="QDS87745.1"/>
    </source>
</evidence>
<feature type="domain" description="Glycosyl transferase family 1" evidence="1">
    <location>
        <begin position="179"/>
        <end position="305"/>
    </location>
</feature>
<gene>
    <name evidence="3" type="primary">kanE_2</name>
    <name evidence="3" type="ORF">EC9_19260</name>
</gene>
<dbReference type="KEGG" id="ruv:EC9_19260"/>
<evidence type="ECO:0000313" key="4">
    <source>
        <dbReference type="Proteomes" id="UP000319557"/>
    </source>
</evidence>
<proteinExistence type="predicted"/>
<dbReference type="CDD" id="cd03811">
    <property type="entry name" value="GT4_GT28_WabH-like"/>
    <property type="match status" value="1"/>
</dbReference>
<organism evidence="3 4">
    <name type="scientific">Rosistilla ulvae</name>
    <dbReference type="NCBI Taxonomy" id="1930277"/>
    <lineage>
        <taxon>Bacteria</taxon>
        <taxon>Pseudomonadati</taxon>
        <taxon>Planctomycetota</taxon>
        <taxon>Planctomycetia</taxon>
        <taxon>Pirellulales</taxon>
        <taxon>Pirellulaceae</taxon>
        <taxon>Rosistilla</taxon>
    </lineage>
</organism>
<feature type="domain" description="Glycosyltransferase subfamily 4-like N-terminal" evidence="2">
    <location>
        <begin position="24"/>
        <end position="170"/>
    </location>
</feature>